<evidence type="ECO:0000313" key="2">
    <source>
        <dbReference type="Proteomes" id="UP000005110"/>
    </source>
</evidence>
<accession>I8QYW0</accession>
<keyword evidence="2" id="KW-1185">Reference proteome</keyword>
<evidence type="ECO:0000313" key="1">
    <source>
        <dbReference type="EMBL" id="EIW00308.1"/>
    </source>
</evidence>
<organism evidence="1 2">
    <name type="scientific">Thermoanaerobacter siderophilus SR4</name>
    <dbReference type="NCBI Taxonomy" id="880478"/>
    <lineage>
        <taxon>Bacteria</taxon>
        <taxon>Bacillati</taxon>
        <taxon>Bacillota</taxon>
        <taxon>Clostridia</taxon>
        <taxon>Thermoanaerobacterales</taxon>
        <taxon>Thermoanaerobacteraceae</taxon>
        <taxon>Thermoanaerobacter</taxon>
    </lineage>
</organism>
<protein>
    <submittedName>
        <fullName evidence="1">Uncharacterized protein</fullName>
    </submittedName>
</protein>
<dbReference type="HOGENOM" id="CLU_3141717_0_0_9"/>
<sequence>MQFALRLAFFLLRKNIMKLGNTKKGEYIFAQKGIITLENFERWCCIWKV</sequence>
<gene>
    <name evidence="1" type="ORF">ThesiDRAFT1_1369</name>
</gene>
<dbReference type="AlphaFoldDB" id="I8QYW0"/>
<name>I8QYW0_9THEO</name>
<dbReference type="EMBL" id="CM001486">
    <property type="protein sequence ID" value="EIW00308.1"/>
    <property type="molecule type" value="Genomic_DNA"/>
</dbReference>
<reference evidence="1 2" key="1">
    <citation type="submission" date="2012-02" db="EMBL/GenBank/DDBJ databases">
        <title>Improved High-Quality Draft sequence of Thermoanaerobacter siderophilus SR4.</title>
        <authorList>
            <consortium name="US DOE Joint Genome Institute"/>
            <person name="Lucas S."/>
            <person name="Han J."/>
            <person name="Lapidus A."/>
            <person name="Cheng J.-F."/>
            <person name="Goodwin L."/>
            <person name="Pitluck S."/>
            <person name="Peters L."/>
            <person name="Detter J.C."/>
            <person name="Han C."/>
            <person name="Tapia R."/>
            <person name="Land M."/>
            <person name="Hauser L."/>
            <person name="Kyrpides N."/>
            <person name="Ivanova N."/>
            <person name="Pagani I."/>
            <person name="Hemme C."/>
            <person name="Woyke T."/>
        </authorList>
    </citation>
    <scope>NUCLEOTIDE SEQUENCE [LARGE SCALE GENOMIC DNA]</scope>
    <source>
        <strain evidence="1 2">SR4</strain>
    </source>
</reference>
<proteinExistence type="predicted"/>
<dbReference type="PATRIC" id="fig|880478.3.peg.2567"/>
<dbReference type="Proteomes" id="UP000005110">
    <property type="component" value="Chromosome"/>
</dbReference>